<dbReference type="OrthoDB" id="2691413at2759"/>
<dbReference type="InParanoid" id="A0A0C3A5X7"/>
<protein>
    <submittedName>
        <fullName evidence="1">Uncharacterized protein</fullName>
    </submittedName>
</protein>
<feature type="non-terminal residue" evidence="1">
    <location>
        <position position="54"/>
    </location>
</feature>
<name>A0A0C3A5X7_9AGAM</name>
<dbReference type="AlphaFoldDB" id="A0A0C3A5X7"/>
<organism evidence="1 2">
    <name type="scientific">Scleroderma citrinum Foug A</name>
    <dbReference type="NCBI Taxonomy" id="1036808"/>
    <lineage>
        <taxon>Eukaryota</taxon>
        <taxon>Fungi</taxon>
        <taxon>Dikarya</taxon>
        <taxon>Basidiomycota</taxon>
        <taxon>Agaricomycotina</taxon>
        <taxon>Agaricomycetes</taxon>
        <taxon>Agaricomycetidae</taxon>
        <taxon>Boletales</taxon>
        <taxon>Sclerodermatineae</taxon>
        <taxon>Sclerodermataceae</taxon>
        <taxon>Scleroderma</taxon>
    </lineage>
</organism>
<dbReference type="HOGENOM" id="CLU_191666_1_0_1"/>
<feature type="non-terminal residue" evidence="1">
    <location>
        <position position="1"/>
    </location>
</feature>
<reference evidence="2" key="2">
    <citation type="submission" date="2015-01" db="EMBL/GenBank/DDBJ databases">
        <title>Evolutionary Origins and Diversification of the Mycorrhizal Mutualists.</title>
        <authorList>
            <consortium name="DOE Joint Genome Institute"/>
            <consortium name="Mycorrhizal Genomics Consortium"/>
            <person name="Kohler A."/>
            <person name="Kuo A."/>
            <person name="Nagy L.G."/>
            <person name="Floudas D."/>
            <person name="Copeland A."/>
            <person name="Barry K.W."/>
            <person name="Cichocki N."/>
            <person name="Veneault-Fourrey C."/>
            <person name="LaButti K."/>
            <person name="Lindquist E.A."/>
            <person name="Lipzen A."/>
            <person name="Lundell T."/>
            <person name="Morin E."/>
            <person name="Murat C."/>
            <person name="Riley R."/>
            <person name="Ohm R."/>
            <person name="Sun H."/>
            <person name="Tunlid A."/>
            <person name="Henrissat B."/>
            <person name="Grigoriev I.V."/>
            <person name="Hibbett D.S."/>
            <person name="Martin F."/>
        </authorList>
    </citation>
    <scope>NUCLEOTIDE SEQUENCE [LARGE SCALE GENOMIC DNA]</scope>
    <source>
        <strain evidence="2">Foug A</strain>
    </source>
</reference>
<evidence type="ECO:0000313" key="1">
    <source>
        <dbReference type="EMBL" id="KIM60107.1"/>
    </source>
</evidence>
<sequence length="54" mass="6142">FSHWKSIIPTIIHPYLEYLSETLGKLLAQHVSSLSACLQDCEKQSAVITCLYFD</sequence>
<dbReference type="Proteomes" id="UP000053989">
    <property type="component" value="Unassembled WGS sequence"/>
</dbReference>
<dbReference type="EMBL" id="KN822066">
    <property type="protein sequence ID" value="KIM60107.1"/>
    <property type="molecule type" value="Genomic_DNA"/>
</dbReference>
<proteinExistence type="predicted"/>
<reference evidence="1 2" key="1">
    <citation type="submission" date="2014-04" db="EMBL/GenBank/DDBJ databases">
        <authorList>
            <consortium name="DOE Joint Genome Institute"/>
            <person name="Kuo A."/>
            <person name="Kohler A."/>
            <person name="Nagy L.G."/>
            <person name="Floudas D."/>
            <person name="Copeland A."/>
            <person name="Barry K.W."/>
            <person name="Cichocki N."/>
            <person name="Veneault-Fourrey C."/>
            <person name="LaButti K."/>
            <person name="Lindquist E.A."/>
            <person name="Lipzen A."/>
            <person name="Lundell T."/>
            <person name="Morin E."/>
            <person name="Murat C."/>
            <person name="Sun H."/>
            <person name="Tunlid A."/>
            <person name="Henrissat B."/>
            <person name="Grigoriev I.V."/>
            <person name="Hibbett D.S."/>
            <person name="Martin F."/>
            <person name="Nordberg H.P."/>
            <person name="Cantor M.N."/>
            <person name="Hua S.X."/>
        </authorList>
    </citation>
    <scope>NUCLEOTIDE SEQUENCE [LARGE SCALE GENOMIC DNA]</scope>
    <source>
        <strain evidence="1 2">Foug A</strain>
    </source>
</reference>
<evidence type="ECO:0000313" key="2">
    <source>
        <dbReference type="Proteomes" id="UP000053989"/>
    </source>
</evidence>
<accession>A0A0C3A5X7</accession>
<gene>
    <name evidence="1" type="ORF">SCLCIDRAFT_41377</name>
</gene>
<keyword evidence="2" id="KW-1185">Reference proteome</keyword>